<dbReference type="EMBL" id="JBHLWM010000005">
    <property type="protein sequence ID" value="MFC0241520.1"/>
    <property type="molecule type" value="Genomic_DNA"/>
</dbReference>
<keyword evidence="1" id="KW-0227">DNA damage</keyword>
<dbReference type="Gene3D" id="3.40.470.10">
    <property type="entry name" value="Uracil-DNA glycosylase-like domain"/>
    <property type="match status" value="1"/>
</dbReference>
<evidence type="ECO:0000313" key="6">
    <source>
        <dbReference type="Proteomes" id="UP001589775"/>
    </source>
</evidence>
<evidence type="ECO:0000256" key="3">
    <source>
        <dbReference type="ARBA" id="ARBA00023204"/>
    </source>
</evidence>
<keyword evidence="5" id="KW-0326">Glycosidase</keyword>
<dbReference type="PANTHER" id="PTHR12159:SF9">
    <property type="entry name" value="G_T MISMATCH-SPECIFIC THYMINE DNA GLYCOSYLASE"/>
    <property type="match status" value="1"/>
</dbReference>
<dbReference type="EC" id="3.2.2.-" evidence="5"/>
<keyword evidence="2 5" id="KW-0378">Hydrolase</keyword>
<name>A0ABV6ETH4_9BRAD</name>
<keyword evidence="3" id="KW-0234">DNA repair</keyword>
<dbReference type="CDD" id="cd10028">
    <property type="entry name" value="UDG-F2_TDG_MUG"/>
    <property type="match status" value="1"/>
</dbReference>
<evidence type="ECO:0000259" key="4">
    <source>
        <dbReference type="Pfam" id="PF03167"/>
    </source>
</evidence>
<evidence type="ECO:0000256" key="2">
    <source>
        <dbReference type="ARBA" id="ARBA00022801"/>
    </source>
</evidence>
<dbReference type="Proteomes" id="UP001589775">
    <property type="component" value="Unassembled WGS sequence"/>
</dbReference>
<keyword evidence="6" id="KW-1185">Reference proteome</keyword>
<dbReference type="PANTHER" id="PTHR12159">
    <property type="entry name" value="G/T AND G/U MISMATCH-SPECIFIC DNA GLYCOSYLASE"/>
    <property type="match status" value="1"/>
</dbReference>
<dbReference type="InterPro" id="IPR036895">
    <property type="entry name" value="Uracil-DNA_glycosylase-like_sf"/>
</dbReference>
<dbReference type="GO" id="GO:0016798">
    <property type="term" value="F:hydrolase activity, acting on glycosyl bonds"/>
    <property type="evidence" value="ECO:0007669"/>
    <property type="project" value="UniProtKB-KW"/>
</dbReference>
<evidence type="ECO:0000256" key="1">
    <source>
        <dbReference type="ARBA" id="ARBA00022763"/>
    </source>
</evidence>
<accession>A0ABV6ETH4</accession>
<feature type="domain" description="Uracil-DNA glycosylase-like" evidence="4">
    <location>
        <begin position="5"/>
        <end position="154"/>
    </location>
</feature>
<gene>
    <name evidence="5" type="ORF">ACFFJ6_13625</name>
</gene>
<comment type="caution">
    <text evidence="5">The sequence shown here is derived from an EMBL/GenBank/DDBJ whole genome shotgun (WGS) entry which is preliminary data.</text>
</comment>
<protein>
    <submittedName>
        <fullName evidence="5">Mismatch-specific DNA-glycosylase</fullName>
        <ecNumber evidence="5">3.2.2.-</ecNumber>
    </submittedName>
</protein>
<dbReference type="SUPFAM" id="SSF52141">
    <property type="entry name" value="Uracil-DNA glycosylase-like"/>
    <property type="match status" value="1"/>
</dbReference>
<dbReference type="InterPro" id="IPR005122">
    <property type="entry name" value="Uracil-DNA_glycosylase-like"/>
</dbReference>
<evidence type="ECO:0000313" key="5">
    <source>
        <dbReference type="EMBL" id="MFC0241520.1"/>
    </source>
</evidence>
<dbReference type="RefSeq" id="WP_378388537.1">
    <property type="nucleotide sequence ID" value="NZ_JBHLWM010000005.1"/>
</dbReference>
<sequence length="167" mass="18944">MVLPDVLKTGLRIVFCGTAAGRASGAAGCYYAHKRNKFWSVLHDTTITNEKLDPTAFNEVVKFGIGLTDLCKDLAGSDRDVRPKPEHRIVLRDKIERHRPTYLAFTSLEAGKRFFGRRVDFGRQSECIGDTRIFVLPSTSPMAAWNWNSNEKYWFELAEAARCLESR</sequence>
<organism evidence="5 6">
    <name type="scientific">Rhodopseudomonas telluris</name>
    <dbReference type="NCBI Taxonomy" id="644215"/>
    <lineage>
        <taxon>Bacteria</taxon>
        <taxon>Pseudomonadati</taxon>
        <taxon>Pseudomonadota</taxon>
        <taxon>Alphaproteobacteria</taxon>
        <taxon>Hyphomicrobiales</taxon>
        <taxon>Nitrobacteraceae</taxon>
        <taxon>Rhodopseudomonas</taxon>
    </lineage>
</organism>
<dbReference type="InterPro" id="IPR015637">
    <property type="entry name" value="MUG/TDG"/>
</dbReference>
<dbReference type="Pfam" id="PF03167">
    <property type="entry name" value="UDG"/>
    <property type="match status" value="1"/>
</dbReference>
<proteinExistence type="predicted"/>
<reference evidence="5 6" key="1">
    <citation type="submission" date="2024-09" db="EMBL/GenBank/DDBJ databases">
        <authorList>
            <person name="Sun Q."/>
            <person name="Mori K."/>
        </authorList>
    </citation>
    <scope>NUCLEOTIDE SEQUENCE [LARGE SCALE GENOMIC DNA]</scope>
    <source>
        <strain evidence="5 6">KCTC 23279</strain>
    </source>
</reference>